<keyword evidence="3" id="KW-1185">Reference proteome</keyword>
<protein>
    <submittedName>
        <fullName evidence="2">Uncharacterized protein</fullName>
    </submittedName>
</protein>
<evidence type="ECO:0000256" key="1">
    <source>
        <dbReference type="SAM" id="MobiDB-lite"/>
    </source>
</evidence>
<organism evidence="2 3">
    <name type="scientific">Kocuria flava</name>
    <dbReference type="NCBI Taxonomy" id="446860"/>
    <lineage>
        <taxon>Bacteria</taxon>
        <taxon>Bacillati</taxon>
        <taxon>Actinomycetota</taxon>
        <taxon>Actinomycetes</taxon>
        <taxon>Micrococcales</taxon>
        <taxon>Micrococcaceae</taxon>
        <taxon>Kocuria</taxon>
    </lineage>
</organism>
<name>A0ABQ0XCT3_9MICC</name>
<gene>
    <name evidence="2" type="ORF">KFL01_29950</name>
</gene>
<sequence>MRISSMCTEGCSLTVVPSGALGDAVRAGAREDGEGPGRDPAGPLPVGPRGARGCRCQAPTTTSVTFGSTGMPGPKVVVTVALVM</sequence>
<feature type="region of interest" description="Disordered" evidence="1">
    <location>
        <begin position="24"/>
        <end position="52"/>
    </location>
</feature>
<dbReference type="Proteomes" id="UP000321155">
    <property type="component" value="Unassembled WGS sequence"/>
</dbReference>
<evidence type="ECO:0000313" key="3">
    <source>
        <dbReference type="Proteomes" id="UP000321155"/>
    </source>
</evidence>
<feature type="compositionally biased region" description="Basic and acidic residues" evidence="1">
    <location>
        <begin position="28"/>
        <end position="37"/>
    </location>
</feature>
<reference evidence="2 3" key="1">
    <citation type="submission" date="2019-07" db="EMBL/GenBank/DDBJ databases">
        <title>Whole genome shotgun sequence of Kocuria flava NBRC 107626.</title>
        <authorList>
            <person name="Hosoyama A."/>
            <person name="Uohara A."/>
            <person name="Ohji S."/>
            <person name="Ichikawa N."/>
        </authorList>
    </citation>
    <scope>NUCLEOTIDE SEQUENCE [LARGE SCALE GENOMIC DNA]</scope>
    <source>
        <strain evidence="2 3">NBRC 107626</strain>
    </source>
</reference>
<comment type="caution">
    <text evidence="2">The sequence shown here is derived from an EMBL/GenBank/DDBJ whole genome shotgun (WGS) entry which is preliminary data.</text>
</comment>
<dbReference type="EMBL" id="BJZR01000157">
    <property type="protein sequence ID" value="GEO93689.1"/>
    <property type="molecule type" value="Genomic_DNA"/>
</dbReference>
<evidence type="ECO:0000313" key="2">
    <source>
        <dbReference type="EMBL" id="GEO93689.1"/>
    </source>
</evidence>
<proteinExistence type="predicted"/>
<accession>A0ABQ0XCT3</accession>